<dbReference type="Pfam" id="PF18765">
    <property type="entry name" value="Polbeta"/>
    <property type="match status" value="1"/>
</dbReference>
<accession>A0A1I0G0Z9</accession>
<keyword evidence="3" id="KW-1185">Reference proteome</keyword>
<feature type="domain" description="Polymerase beta nucleotidyltransferase" evidence="1">
    <location>
        <begin position="12"/>
        <end position="97"/>
    </location>
</feature>
<dbReference type="STRING" id="426128.SAMN05660297_03018"/>
<name>A0A1I0G0Z9_9FIRM</name>
<dbReference type="OrthoDB" id="9803106at2"/>
<dbReference type="CDD" id="cd05403">
    <property type="entry name" value="NT_KNTase_like"/>
    <property type="match status" value="1"/>
</dbReference>
<dbReference type="RefSeq" id="WP_090445943.1">
    <property type="nucleotide sequence ID" value="NZ_FOHU01000017.1"/>
</dbReference>
<evidence type="ECO:0000313" key="2">
    <source>
        <dbReference type="EMBL" id="SET64241.1"/>
    </source>
</evidence>
<dbReference type="InterPro" id="IPR041633">
    <property type="entry name" value="Polbeta"/>
</dbReference>
<sequence length="101" mass="11555">MKDYVLVDIRGVATKYKIEKIILFGSRARGDYSTVSDYDIAVFGNGLSSMDKALFCSEIEEINTLKKIDVVFIDESLDDKFIENVMREGVTIYEQTRNKID</sequence>
<keyword evidence="2" id="KW-0808">Transferase</keyword>
<dbReference type="EMBL" id="FOHU01000017">
    <property type="protein sequence ID" value="SET64241.1"/>
    <property type="molecule type" value="Genomic_DNA"/>
</dbReference>
<dbReference type="Proteomes" id="UP000199568">
    <property type="component" value="Unassembled WGS sequence"/>
</dbReference>
<organism evidence="2 3">
    <name type="scientific">Natronincola peptidivorans</name>
    <dbReference type="NCBI Taxonomy" id="426128"/>
    <lineage>
        <taxon>Bacteria</taxon>
        <taxon>Bacillati</taxon>
        <taxon>Bacillota</taxon>
        <taxon>Clostridia</taxon>
        <taxon>Peptostreptococcales</taxon>
        <taxon>Natronincolaceae</taxon>
        <taxon>Natronincola</taxon>
    </lineage>
</organism>
<dbReference type="GO" id="GO:0016740">
    <property type="term" value="F:transferase activity"/>
    <property type="evidence" value="ECO:0007669"/>
    <property type="project" value="UniProtKB-KW"/>
</dbReference>
<dbReference type="AlphaFoldDB" id="A0A1I0G0Z9"/>
<dbReference type="SUPFAM" id="SSF81301">
    <property type="entry name" value="Nucleotidyltransferase"/>
    <property type="match status" value="1"/>
</dbReference>
<dbReference type="InterPro" id="IPR052930">
    <property type="entry name" value="TA_antitoxin_MntA"/>
</dbReference>
<evidence type="ECO:0000313" key="3">
    <source>
        <dbReference type="Proteomes" id="UP000199568"/>
    </source>
</evidence>
<reference evidence="2 3" key="1">
    <citation type="submission" date="2016-10" db="EMBL/GenBank/DDBJ databases">
        <authorList>
            <person name="de Groot N.N."/>
        </authorList>
    </citation>
    <scope>NUCLEOTIDE SEQUENCE [LARGE SCALE GENOMIC DNA]</scope>
    <source>
        <strain evidence="2 3">DSM 18979</strain>
    </source>
</reference>
<dbReference type="PANTHER" id="PTHR43852:SF3">
    <property type="entry name" value="NUCLEOTIDYLTRANSFERASE"/>
    <property type="match status" value="1"/>
</dbReference>
<gene>
    <name evidence="2" type="ORF">SAMN05660297_03018</name>
</gene>
<dbReference type="InterPro" id="IPR043519">
    <property type="entry name" value="NT_sf"/>
</dbReference>
<dbReference type="Gene3D" id="3.30.460.10">
    <property type="entry name" value="Beta Polymerase, domain 2"/>
    <property type="match status" value="1"/>
</dbReference>
<protein>
    <submittedName>
        <fullName evidence="2">Predicted nucleotidyltransferase</fullName>
    </submittedName>
</protein>
<dbReference type="PANTHER" id="PTHR43852">
    <property type="entry name" value="NUCLEOTIDYLTRANSFERASE"/>
    <property type="match status" value="1"/>
</dbReference>
<evidence type="ECO:0000259" key="1">
    <source>
        <dbReference type="Pfam" id="PF18765"/>
    </source>
</evidence>
<proteinExistence type="predicted"/>